<dbReference type="Gene3D" id="1.25.40.10">
    <property type="entry name" value="Tetratricopeptide repeat domain"/>
    <property type="match status" value="2"/>
</dbReference>
<dbReference type="PROSITE" id="PS50005">
    <property type="entry name" value="TPR"/>
    <property type="match status" value="2"/>
</dbReference>
<dbReference type="InterPro" id="IPR050498">
    <property type="entry name" value="Ycf3"/>
</dbReference>
<dbReference type="PANTHER" id="PTHR44858">
    <property type="entry name" value="TETRATRICOPEPTIDE REPEAT PROTEIN 6"/>
    <property type="match status" value="1"/>
</dbReference>
<dbReference type="eggNOG" id="COG0457">
    <property type="taxonomic scope" value="Bacteria"/>
</dbReference>
<organism evidence="4 5">
    <name type="scientific">Rhodonellum psychrophilum GCM71 = DSM 17998</name>
    <dbReference type="NCBI Taxonomy" id="1123057"/>
    <lineage>
        <taxon>Bacteria</taxon>
        <taxon>Pseudomonadati</taxon>
        <taxon>Bacteroidota</taxon>
        <taxon>Cytophagia</taxon>
        <taxon>Cytophagales</taxon>
        <taxon>Cytophagaceae</taxon>
        <taxon>Rhodonellum</taxon>
    </lineage>
</organism>
<dbReference type="Proteomes" id="UP000016843">
    <property type="component" value="Unassembled WGS sequence"/>
</dbReference>
<feature type="repeat" description="TPR" evidence="3">
    <location>
        <begin position="108"/>
        <end position="141"/>
    </location>
</feature>
<evidence type="ECO:0000313" key="5">
    <source>
        <dbReference type="Proteomes" id="UP000016843"/>
    </source>
</evidence>
<keyword evidence="5" id="KW-1185">Reference proteome</keyword>
<dbReference type="EMBL" id="AWXR01000047">
    <property type="protein sequence ID" value="ERM81557.1"/>
    <property type="molecule type" value="Genomic_DNA"/>
</dbReference>
<evidence type="ECO:0000256" key="3">
    <source>
        <dbReference type="PROSITE-ProRule" id="PRU00339"/>
    </source>
</evidence>
<evidence type="ECO:0000256" key="2">
    <source>
        <dbReference type="ARBA" id="ARBA00022803"/>
    </source>
</evidence>
<protein>
    <submittedName>
        <fullName evidence="4">Uncharacterized protein</fullName>
    </submittedName>
</protein>
<evidence type="ECO:0000313" key="4">
    <source>
        <dbReference type="EMBL" id="ERM81557.1"/>
    </source>
</evidence>
<reference evidence="4 5" key="1">
    <citation type="journal article" date="2013" name="Genome Announc.">
        <title>Draft Genome Sequence of the Psychrophilic and Alkaliphilic Rhodonellum psychrophilum Strain GCM71T.</title>
        <authorList>
            <person name="Hauptmann A.L."/>
            <person name="Glaring M.A."/>
            <person name="Hallin P.F."/>
            <person name="Prieme A."/>
            <person name="Stougaard P."/>
        </authorList>
    </citation>
    <scope>NUCLEOTIDE SEQUENCE [LARGE SCALE GENOMIC DNA]</scope>
    <source>
        <strain evidence="4 5">GCM71</strain>
    </source>
</reference>
<comment type="caution">
    <text evidence="4">The sequence shown here is derived from an EMBL/GenBank/DDBJ whole genome shotgun (WGS) entry which is preliminary data.</text>
</comment>
<dbReference type="InterPro" id="IPR019734">
    <property type="entry name" value="TPR_rpt"/>
</dbReference>
<keyword evidence="2 3" id="KW-0802">TPR repeat</keyword>
<name>U5C065_9BACT</name>
<evidence type="ECO:0000256" key="1">
    <source>
        <dbReference type="ARBA" id="ARBA00022737"/>
    </source>
</evidence>
<sequence length="226" mass="26184">MFEKKQVMKYIQIIAFLFLANPLFAQKIYDVDENIRNNSVVITQTARGMISDRNYQKASELLETVMEKDPSFHAAYVNYYSATRNIPSKTGNLIRILKESLSIFEEDDELAYYLGNVFQAENRYPEAIKAYSEAIAFSKINGEDFPIVWAYYFNRANCLLKTNQHAKAIPDYTYSLKLSPDNPDIYTNRGFCYYKTDKRAAACDDWNKAIQFGNPASEKYLKSFCK</sequence>
<proteinExistence type="predicted"/>
<dbReference type="SUPFAM" id="SSF48452">
    <property type="entry name" value="TPR-like"/>
    <property type="match status" value="1"/>
</dbReference>
<dbReference type="PANTHER" id="PTHR44858:SF1">
    <property type="entry name" value="UDP-N-ACETYLGLUCOSAMINE--PEPTIDE N-ACETYLGLUCOSAMINYLTRANSFERASE SPINDLY-RELATED"/>
    <property type="match status" value="1"/>
</dbReference>
<gene>
    <name evidence="4" type="ORF">P872_09735</name>
</gene>
<dbReference type="SMART" id="SM00028">
    <property type="entry name" value="TPR"/>
    <property type="match status" value="3"/>
</dbReference>
<dbReference type="Pfam" id="PF13414">
    <property type="entry name" value="TPR_11"/>
    <property type="match status" value="1"/>
</dbReference>
<accession>U5C065</accession>
<dbReference type="AlphaFoldDB" id="U5C065"/>
<keyword evidence="1" id="KW-0677">Repeat</keyword>
<feature type="repeat" description="TPR" evidence="3">
    <location>
        <begin position="149"/>
        <end position="182"/>
    </location>
</feature>
<dbReference type="InterPro" id="IPR011990">
    <property type="entry name" value="TPR-like_helical_dom_sf"/>
</dbReference>